<feature type="region of interest" description="Disordered" evidence="1">
    <location>
        <begin position="1172"/>
        <end position="1239"/>
    </location>
</feature>
<evidence type="ECO:0000313" key="2">
    <source>
        <dbReference type="EMBL" id="RWA12650.1"/>
    </source>
</evidence>
<sequence>MSAPDPSEPDPAMNPGGIGAPETPKTPERFTGPSSVLTPGRYGTPGLYGIAQQFESPGGHVAPGGLADPSGEEDLSSWLTADALADLSGAEFPGSWWTAGVPEAPGGPENPATPRDWLVPGGSATPGKYSETPSDPEPSVDYETLLDNATWDYIARAWYIPTWIDYDWFPFCRALIENHWDASGISQPPPPPLTPEYIQNKRERMIERLENGPPPHKDTGIVRIPADQVPDKDPAKGSWKHVVYAPDWTDPDYTDSHMLAPFGSWRINTTSESTYNLRPALRLEDTIRNPTDYALRFGIAPGRLDGRSRMSPTWSKTRNPMEDFENQVSQLSDSERASAINRSRQILQARNETRAPGQDILPEVMEVMLEESGVPTNAQLKEEVEKAAKTGKSLDQMVEELEQTNPQSVRAHQVFLQNALDDQEYQRAILSGITIDEAIQWGGYTMSNDATIDLDNPIHPLLSRERWIDSRWKGSTATYPKIAYNIGGRREQWDMGTNDALWDAIQPTLRLVSMVLDKSPPQLEALFNMETRQPIDPAYDGRAIPLHPGLTKYVSVEDIDLDQTYVAIRFLREQYNYDWKANVLRVLLDRLELDIISGYHTNDFRTPGYVEKMEDDPFFQFSLATCEMVVEGSKNTIRINIAAETLWPLLVPQYSKSEKMTVAFCIAGTLLHEFGHAINQAQLFLCSDLSAQPPDQPSPITELLFSLQDIAWSADETGSNEPFFDDNPAHELGQDVEDSLWGYQRFPFSGLMRHYRSVLWFLSAQSYPFTPSNVVRLNTVRPWAIFDRPMPLEYIGKFFRKSFWEGEFATYGFSALKMLPDNYIQPTIWSRPTALDANIQSSAYGDAAAFVETVPNILYNSRYIVLSQYLRAAAIEEVYERQNNEWWWREVVQWQHDIPNPVGRSTTQLADHLMEGKELDTMLFADNWMDHYRASVEEGNLDPNIVTSDAWYKDIFGKWYEIYGRGGRIMRGMSAADREMHDELGKFQHMVFFYRSIKEPGVAIPLTLTAPPGHLAARLTVFRETAKTMSFAAAGISALSRIPEDRDVWERLRARFESNEEQYQQLLSTLEEIGQDESGPFDLAAKARLDRLPTGVWKRLSERLKGIAAIEYNRAPMAVRTTIDEYFEALRSKTRLGRAATIDISQLDDTFQSLGGVGAATGESTSKIFEVNLPNLPPARPQTGPPDAAAAEPAPAPPSGNNSPFAFGVPGGPVQTRADSDKDRLRRVLSPRSRVQKAAYQQYDRNPLATLRSEKAAQAVGGLFSEPRPLPNVSPRRKQIAKGSGRAPFRIFPNPFATRIEMTSDAVAIQEQGKLTGDATQKRTDASGGYVAPSLWRGTRRPASDASSSSGGSPKPNT</sequence>
<protein>
    <submittedName>
        <fullName evidence="2">Uncharacterized protein</fullName>
    </submittedName>
</protein>
<feature type="region of interest" description="Disordered" evidence="1">
    <location>
        <begin position="1267"/>
        <end position="1287"/>
    </location>
</feature>
<name>A0A439DE15_9PEZI</name>
<feature type="region of interest" description="Disordered" evidence="1">
    <location>
        <begin position="1312"/>
        <end position="1358"/>
    </location>
</feature>
<keyword evidence="3" id="KW-1185">Reference proteome</keyword>
<feature type="compositionally biased region" description="Low complexity" evidence="1">
    <location>
        <begin position="1344"/>
        <end position="1358"/>
    </location>
</feature>
<gene>
    <name evidence="2" type="ORF">EKO27_g2461</name>
</gene>
<feature type="region of interest" description="Disordered" evidence="1">
    <location>
        <begin position="1"/>
        <end position="73"/>
    </location>
</feature>
<evidence type="ECO:0000313" key="3">
    <source>
        <dbReference type="Proteomes" id="UP000286045"/>
    </source>
</evidence>
<dbReference type="Proteomes" id="UP000286045">
    <property type="component" value="Unassembled WGS sequence"/>
</dbReference>
<dbReference type="EMBL" id="RYZI01000045">
    <property type="protein sequence ID" value="RWA12650.1"/>
    <property type="molecule type" value="Genomic_DNA"/>
</dbReference>
<reference evidence="2 3" key="1">
    <citation type="submission" date="2018-12" db="EMBL/GenBank/DDBJ databases">
        <title>Draft genome sequence of Xylaria grammica IHI A82.</title>
        <authorList>
            <person name="Buettner E."/>
            <person name="Kellner H."/>
        </authorList>
    </citation>
    <scope>NUCLEOTIDE SEQUENCE [LARGE SCALE GENOMIC DNA]</scope>
    <source>
        <strain evidence="2 3">IHI A82</strain>
    </source>
</reference>
<evidence type="ECO:0000256" key="1">
    <source>
        <dbReference type="SAM" id="MobiDB-lite"/>
    </source>
</evidence>
<feature type="region of interest" description="Disordered" evidence="1">
    <location>
        <begin position="101"/>
        <end position="139"/>
    </location>
</feature>
<comment type="caution">
    <text evidence="2">The sequence shown here is derived from an EMBL/GenBank/DDBJ whole genome shotgun (WGS) entry which is preliminary data.</text>
</comment>
<organism evidence="2 3">
    <name type="scientific">Xylaria grammica</name>
    <dbReference type="NCBI Taxonomy" id="363999"/>
    <lineage>
        <taxon>Eukaryota</taxon>
        <taxon>Fungi</taxon>
        <taxon>Dikarya</taxon>
        <taxon>Ascomycota</taxon>
        <taxon>Pezizomycotina</taxon>
        <taxon>Sordariomycetes</taxon>
        <taxon>Xylariomycetidae</taxon>
        <taxon>Xylariales</taxon>
        <taxon>Xylariaceae</taxon>
        <taxon>Xylaria</taxon>
    </lineage>
</organism>
<accession>A0A439DE15</accession>
<dbReference type="STRING" id="363999.A0A439DE15"/>
<proteinExistence type="predicted"/>
<feature type="compositionally biased region" description="Pro residues" evidence="1">
    <location>
        <begin position="1175"/>
        <end position="1184"/>
    </location>
</feature>